<evidence type="ECO:0000256" key="7">
    <source>
        <dbReference type="ARBA" id="ARBA00023136"/>
    </source>
</evidence>
<protein>
    <recommendedName>
        <fullName evidence="3 9">Flagellar biosynthetic protein FliQ</fullName>
    </recommendedName>
</protein>
<keyword evidence="4 9" id="KW-1003">Cell membrane</keyword>
<feature type="transmembrane region" description="Helical" evidence="9">
    <location>
        <begin position="20"/>
        <end position="39"/>
    </location>
</feature>
<keyword evidence="7 9" id="KW-0472">Membrane</keyword>
<dbReference type="PANTHER" id="PTHR34040:SF2">
    <property type="entry name" value="FLAGELLAR BIOSYNTHETIC PROTEIN FLIQ"/>
    <property type="match status" value="1"/>
</dbReference>
<evidence type="ECO:0000256" key="1">
    <source>
        <dbReference type="ARBA" id="ARBA00004651"/>
    </source>
</evidence>
<evidence type="ECO:0000256" key="9">
    <source>
        <dbReference type="RuleBase" id="RU364090"/>
    </source>
</evidence>
<evidence type="ECO:0000256" key="6">
    <source>
        <dbReference type="ARBA" id="ARBA00022989"/>
    </source>
</evidence>
<name>A0A1M4W939_9ACTN</name>
<sequence>MSQSSVIQIAGQAIYLAFELAGPVLGAALAVGLLVSLFQTLTQIQEATLSFLPKLAAIALVLFITGHWMIGQLITFTTTLYGEIPKLLGGG</sequence>
<evidence type="ECO:0000256" key="8">
    <source>
        <dbReference type="ARBA" id="ARBA00023143"/>
    </source>
</evidence>
<dbReference type="AlphaFoldDB" id="A0A1M4W939"/>
<comment type="function">
    <text evidence="9">Role in flagellar biosynthesis.</text>
</comment>
<keyword evidence="10" id="KW-0969">Cilium</keyword>
<dbReference type="NCBIfam" id="TIGR01402">
    <property type="entry name" value="fliQ"/>
    <property type="match status" value="1"/>
</dbReference>
<gene>
    <name evidence="9" type="primary">fliQ</name>
    <name evidence="10" type="ORF">SAMN02745225_01591</name>
</gene>
<proteinExistence type="inferred from homology"/>
<dbReference type="STRING" id="1121881.SAMN02745225_01591"/>
<dbReference type="InterPro" id="IPR002191">
    <property type="entry name" value="Bac_export_3"/>
</dbReference>
<dbReference type="GO" id="GO:0005886">
    <property type="term" value="C:plasma membrane"/>
    <property type="evidence" value="ECO:0007669"/>
    <property type="project" value="UniProtKB-SubCell"/>
</dbReference>
<keyword evidence="5 9" id="KW-0812">Transmembrane</keyword>
<keyword evidence="11" id="KW-1185">Reference proteome</keyword>
<dbReference type="Pfam" id="PF01313">
    <property type="entry name" value="Bac_export_3"/>
    <property type="match status" value="1"/>
</dbReference>
<evidence type="ECO:0000256" key="4">
    <source>
        <dbReference type="ARBA" id="ARBA00022475"/>
    </source>
</evidence>
<feature type="transmembrane region" description="Helical" evidence="9">
    <location>
        <begin position="51"/>
        <end position="70"/>
    </location>
</feature>
<organism evidence="10 11">
    <name type="scientific">Ferrithrix thermotolerans DSM 19514</name>
    <dbReference type="NCBI Taxonomy" id="1121881"/>
    <lineage>
        <taxon>Bacteria</taxon>
        <taxon>Bacillati</taxon>
        <taxon>Actinomycetota</taxon>
        <taxon>Acidimicrobiia</taxon>
        <taxon>Acidimicrobiales</taxon>
        <taxon>Acidimicrobiaceae</taxon>
        <taxon>Ferrithrix</taxon>
    </lineage>
</organism>
<dbReference type="PRINTS" id="PR00952">
    <property type="entry name" value="TYPE3IMQPROT"/>
</dbReference>
<dbReference type="GO" id="GO:0044780">
    <property type="term" value="P:bacterial-type flagellum assembly"/>
    <property type="evidence" value="ECO:0007669"/>
    <property type="project" value="InterPro"/>
</dbReference>
<evidence type="ECO:0000313" key="10">
    <source>
        <dbReference type="EMBL" id="SHE77670.1"/>
    </source>
</evidence>
<dbReference type="Proteomes" id="UP000184295">
    <property type="component" value="Unassembled WGS sequence"/>
</dbReference>
<keyword evidence="8 9" id="KW-0975">Bacterial flagellum</keyword>
<dbReference type="GO" id="GO:0009425">
    <property type="term" value="C:bacterial-type flagellum basal body"/>
    <property type="evidence" value="ECO:0007669"/>
    <property type="project" value="UniProtKB-SubCell"/>
</dbReference>
<evidence type="ECO:0000256" key="2">
    <source>
        <dbReference type="ARBA" id="ARBA00006156"/>
    </source>
</evidence>
<dbReference type="GO" id="GO:0009306">
    <property type="term" value="P:protein secretion"/>
    <property type="evidence" value="ECO:0007669"/>
    <property type="project" value="InterPro"/>
</dbReference>
<accession>A0A1M4W939</accession>
<comment type="subcellular location">
    <subcellularLocation>
        <location evidence="1 9">Cell membrane</location>
        <topology evidence="1">Multi-pass membrane protein</topology>
    </subcellularLocation>
    <subcellularLocation>
        <location evidence="9">Bacterial flagellum basal body</location>
    </subcellularLocation>
</comment>
<dbReference type="PANTHER" id="PTHR34040">
    <property type="entry name" value="FLAGELLAR BIOSYNTHETIC PROTEIN FLIQ"/>
    <property type="match status" value="1"/>
</dbReference>
<evidence type="ECO:0000313" key="11">
    <source>
        <dbReference type="Proteomes" id="UP000184295"/>
    </source>
</evidence>
<dbReference type="PIRSF" id="PIRSF004669">
    <property type="entry name" value="FliQ"/>
    <property type="match status" value="1"/>
</dbReference>
<comment type="similarity">
    <text evidence="2 9">Belongs to the FliQ/MopD/SpaQ family.</text>
</comment>
<dbReference type="RefSeq" id="WP_072791062.1">
    <property type="nucleotide sequence ID" value="NZ_FQUL01000023.1"/>
</dbReference>
<evidence type="ECO:0000256" key="5">
    <source>
        <dbReference type="ARBA" id="ARBA00022692"/>
    </source>
</evidence>
<keyword evidence="6 9" id="KW-1133">Transmembrane helix</keyword>
<keyword evidence="10" id="KW-0966">Cell projection</keyword>
<dbReference type="OrthoDB" id="9806440at2"/>
<dbReference type="InterPro" id="IPR006305">
    <property type="entry name" value="FliQ"/>
</dbReference>
<dbReference type="EMBL" id="FQUL01000023">
    <property type="protein sequence ID" value="SHE77670.1"/>
    <property type="molecule type" value="Genomic_DNA"/>
</dbReference>
<reference evidence="11" key="1">
    <citation type="submission" date="2016-11" db="EMBL/GenBank/DDBJ databases">
        <authorList>
            <person name="Varghese N."/>
            <person name="Submissions S."/>
        </authorList>
    </citation>
    <scope>NUCLEOTIDE SEQUENCE [LARGE SCALE GENOMIC DNA]</scope>
    <source>
        <strain evidence="11">DSM 19514</strain>
    </source>
</reference>
<keyword evidence="10" id="KW-0282">Flagellum</keyword>
<evidence type="ECO:0000256" key="3">
    <source>
        <dbReference type="ARBA" id="ARBA00021718"/>
    </source>
</evidence>